<dbReference type="InterPro" id="IPR001650">
    <property type="entry name" value="Helicase_C-like"/>
</dbReference>
<dbReference type="RefSeq" id="WP_055259674.1">
    <property type="nucleotide sequence ID" value="NZ_CYXT01000028.1"/>
</dbReference>
<evidence type="ECO:0000256" key="3">
    <source>
        <dbReference type="ARBA" id="ARBA00022840"/>
    </source>
</evidence>
<dbReference type="PANTHER" id="PTHR13710">
    <property type="entry name" value="DNA HELICASE RECQ FAMILY MEMBER"/>
    <property type="match status" value="1"/>
</dbReference>
<keyword evidence="10" id="KW-0378">Hydrolase</keyword>
<dbReference type="CDD" id="cd17920">
    <property type="entry name" value="DEXHc_RecQ"/>
    <property type="match status" value="1"/>
</dbReference>
<comment type="similarity">
    <text evidence="1">Belongs to the helicase family. RecQ subfamily.</text>
</comment>
<keyword evidence="5" id="KW-0413">Isomerase</keyword>
<evidence type="ECO:0000256" key="4">
    <source>
        <dbReference type="ARBA" id="ARBA00023125"/>
    </source>
</evidence>
<evidence type="ECO:0000256" key="7">
    <source>
        <dbReference type="ARBA" id="ARBA00034808"/>
    </source>
</evidence>
<dbReference type="EC" id="5.6.2.4" evidence="7"/>
<accession>A0A173UHX4</accession>
<dbReference type="SMART" id="SM00487">
    <property type="entry name" value="DEXDc"/>
    <property type="match status" value="1"/>
</dbReference>
<feature type="domain" description="Helicase C-terminal" evidence="9">
    <location>
        <begin position="530"/>
        <end position="682"/>
    </location>
</feature>
<feature type="domain" description="Helicase ATP-binding" evidence="8">
    <location>
        <begin position="308"/>
        <end position="491"/>
    </location>
</feature>
<dbReference type="GO" id="GO:0005524">
    <property type="term" value="F:ATP binding"/>
    <property type="evidence" value="ECO:0007669"/>
    <property type="project" value="UniProtKB-KW"/>
</dbReference>
<dbReference type="GO" id="GO:0006281">
    <property type="term" value="P:DNA repair"/>
    <property type="evidence" value="ECO:0007669"/>
    <property type="project" value="TreeGrafter"/>
</dbReference>
<dbReference type="PROSITE" id="PS51194">
    <property type="entry name" value="HELICASE_CTER"/>
    <property type="match status" value="1"/>
</dbReference>
<organism evidence="10 11">
    <name type="scientific">Anaerostipes hadrus</name>
    <dbReference type="NCBI Taxonomy" id="649756"/>
    <lineage>
        <taxon>Bacteria</taxon>
        <taxon>Bacillati</taxon>
        <taxon>Bacillota</taxon>
        <taxon>Clostridia</taxon>
        <taxon>Lachnospirales</taxon>
        <taxon>Lachnospiraceae</taxon>
        <taxon>Anaerostipes</taxon>
    </lineage>
</organism>
<evidence type="ECO:0000256" key="2">
    <source>
        <dbReference type="ARBA" id="ARBA00022741"/>
    </source>
</evidence>
<evidence type="ECO:0000259" key="9">
    <source>
        <dbReference type="PROSITE" id="PS51194"/>
    </source>
</evidence>
<dbReference type="EMBL" id="CYXT01000028">
    <property type="protein sequence ID" value="CUN14592.1"/>
    <property type="molecule type" value="Genomic_DNA"/>
</dbReference>
<sequence length="1070" mass="125039">MNSDVIKSKIQDKLSEIQDLEDSIIVLKGISLDTIDMENAKKINLEAVVKNKLKYFFDIYDKRKFLTYEEYLLLNSFLIDQYKKIYIFVNNLYMDQFPIDIAVNSNIRDGLITHFMDTEGDELDDKNVGDIGEYISLYNGIREHKGYLFGAYCEEDVFDNIKIQVINIFDREESELKKVSNAETMVDLIEEADYIDLVKMVFGKPEKIYVRISNYTGDINKLKNRLQLLSFYWNNWTEIYIVQPPKVDKKFNHRDEYTKILKQYWGYSSFRSLSVYDMTKLESGEKEVIQVSQENIISNLVEQTEKCGQDELNYRDVFVTAPTGAGKSVMFQIPAIYLAEKYNLLTIVISPLIGLMNDQVRNLELKNYKGAKTINSDISPVIKSDIMEKVAESKYHILYISPETLLSRSDVEQLIGDRTIGMIVIDEAHIVTTWGKQFRPDYWYLGDHIKKLRKNQLEKKGKPFIIATFTATAIYHGVEDMYTETINSLHMLNPITYLGYIKRNDIQIVIDKNKKMRGERSEYELDKFEEIEKLIFRARITNKKTLIYFPTVGLINRCYEYLKSKREVEMVAIYYGSLAKDVKEENYEQFLNKDKLIMLATKAFGMGIDIDDIEIVAHFAPTGNVCDYVQEIGRAARRNDLKGEALYRYNTKDFKHINRLHGLSKIQKYQLIEVIKKIYELYLNNIQNKVDLTRKRNAMLLDAENFTYIFGNSINDEEDNVNKVKTALLIIQKDFEAKVGFSPINVRPIPLFSMGFFAIDLKNQKKLLRKYPDCLEQIEESKNICRVQLDKIWRNDYKKYSFPKFKYLLYSKDKELDINSKIMMKSALCVSIVLTEDYDSRFKNIWNRLKGFIGKKVISGDYTAISEIEEMLQNTYDIRKYKAKAICEVIISSMDIYRKKFAKTTAPIVSEKAKKSGIIKYQFNVAVNSYFRWVERNYKKILSEISEGELYLINENGNLAKEISVVLGILEAFDVLNFKMIGGANSQLYIYINQILGLKNILNAPYNYENRLLDSVSERHLLSVKMLTYLYESDLSSEQIWDYIEDYFLGQIPEKVKLDCLQENPNIKFD</sequence>
<proteinExistence type="inferred from homology"/>
<comment type="catalytic activity">
    <reaction evidence="6">
        <text>Couples ATP hydrolysis with the unwinding of duplex DNA by translocating in the 3'-5' direction.</text>
        <dbReference type="EC" id="5.6.2.4"/>
    </reaction>
</comment>
<dbReference type="GO" id="GO:0003677">
    <property type="term" value="F:DNA binding"/>
    <property type="evidence" value="ECO:0007669"/>
    <property type="project" value="UniProtKB-KW"/>
</dbReference>
<dbReference type="Pfam" id="PF00270">
    <property type="entry name" value="DEAD"/>
    <property type="match status" value="1"/>
</dbReference>
<evidence type="ECO:0000256" key="1">
    <source>
        <dbReference type="ARBA" id="ARBA00005446"/>
    </source>
</evidence>
<dbReference type="Pfam" id="PF00271">
    <property type="entry name" value="Helicase_C"/>
    <property type="match status" value="1"/>
</dbReference>
<dbReference type="GO" id="GO:0005694">
    <property type="term" value="C:chromosome"/>
    <property type="evidence" value="ECO:0007669"/>
    <property type="project" value="TreeGrafter"/>
</dbReference>
<protein>
    <recommendedName>
        <fullName evidence="7">DNA 3'-5' helicase</fullName>
        <ecNumber evidence="7">5.6.2.4</ecNumber>
    </recommendedName>
</protein>
<dbReference type="AlphaFoldDB" id="A0A173UHX4"/>
<keyword evidence="10" id="KW-0347">Helicase</keyword>
<keyword evidence="2" id="KW-0547">Nucleotide-binding</keyword>
<evidence type="ECO:0000259" key="8">
    <source>
        <dbReference type="PROSITE" id="PS51192"/>
    </source>
</evidence>
<dbReference type="InterPro" id="IPR014001">
    <property type="entry name" value="Helicase_ATP-bd"/>
</dbReference>
<keyword evidence="4" id="KW-0238">DNA-binding</keyword>
<dbReference type="GO" id="GO:0006310">
    <property type="term" value="P:DNA recombination"/>
    <property type="evidence" value="ECO:0007669"/>
    <property type="project" value="TreeGrafter"/>
</dbReference>
<dbReference type="GO" id="GO:0016787">
    <property type="term" value="F:hydrolase activity"/>
    <property type="evidence" value="ECO:0007669"/>
    <property type="project" value="UniProtKB-KW"/>
</dbReference>
<evidence type="ECO:0000256" key="5">
    <source>
        <dbReference type="ARBA" id="ARBA00023235"/>
    </source>
</evidence>
<dbReference type="SUPFAM" id="SSF52540">
    <property type="entry name" value="P-loop containing nucleoside triphosphate hydrolases"/>
    <property type="match status" value="1"/>
</dbReference>
<dbReference type="PANTHER" id="PTHR13710:SF105">
    <property type="entry name" value="ATP-DEPENDENT DNA HELICASE Q1"/>
    <property type="match status" value="1"/>
</dbReference>
<evidence type="ECO:0000313" key="10">
    <source>
        <dbReference type="EMBL" id="CUN14592.1"/>
    </source>
</evidence>
<keyword evidence="3" id="KW-0067">ATP-binding</keyword>
<dbReference type="SMART" id="SM00490">
    <property type="entry name" value="HELICc"/>
    <property type="match status" value="1"/>
</dbReference>
<reference evidence="10 11" key="1">
    <citation type="submission" date="2015-09" db="EMBL/GenBank/DDBJ databases">
        <authorList>
            <consortium name="Pathogen Informatics"/>
        </authorList>
    </citation>
    <scope>NUCLEOTIDE SEQUENCE [LARGE SCALE GENOMIC DNA]</scope>
    <source>
        <strain evidence="10 11">2789STDY5608868</strain>
    </source>
</reference>
<dbReference type="InterPro" id="IPR027417">
    <property type="entry name" value="P-loop_NTPase"/>
</dbReference>
<evidence type="ECO:0000313" key="11">
    <source>
        <dbReference type="Proteomes" id="UP000095598"/>
    </source>
</evidence>
<dbReference type="PROSITE" id="PS51192">
    <property type="entry name" value="HELICASE_ATP_BIND_1"/>
    <property type="match status" value="1"/>
</dbReference>
<gene>
    <name evidence="10" type="primary">recQ_2</name>
    <name evidence="10" type="ORF">ERS852425_02920</name>
</gene>
<dbReference type="Proteomes" id="UP000095598">
    <property type="component" value="Unassembled WGS sequence"/>
</dbReference>
<dbReference type="GO" id="GO:0043138">
    <property type="term" value="F:3'-5' DNA helicase activity"/>
    <property type="evidence" value="ECO:0007669"/>
    <property type="project" value="UniProtKB-EC"/>
</dbReference>
<dbReference type="GO" id="GO:0005737">
    <property type="term" value="C:cytoplasm"/>
    <property type="evidence" value="ECO:0007669"/>
    <property type="project" value="TreeGrafter"/>
</dbReference>
<dbReference type="GO" id="GO:0009378">
    <property type="term" value="F:four-way junction helicase activity"/>
    <property type="evidence" value="ECO:0007669"/>
    <property type="project" value="TreeGrafter"/>
</dbReference>
<dbReference type="InterPro" id="IPR011545">
    <property type="entry name" value="DEAD/DEAH_box_helicase_dom"/>
</dbReference>
<dbReference type="Gene3D" id="3.40.50.300">
    <property type="entry name" value="P-loop containing nucleotide triphosphate hydrolases"/>
    <property type="match status" value="2"/>
</dbReference>
<name>A0A173UHX4_ANAHA</name>
<evidence type="ECO:0000256" key="6">
    <source>
        <dbReference type="ARBA" id="ARBA00034617"/>
    </source>
</evidence>